<name>A0A0M3AJU1_9SPHN</name>
<comment type="caution">
    <text evidence="9">The sequence shown here is derived from an EMBL/GenBank/DDBJ whole genome shotgun (WGS) entry which is preliminary data.</text>
</comment>
<dbReference type="PRINTS" id="PR00702">
    <property type="entry name" value="ACRIFLAVINRP"/>
</dbReference>
<feature type="transmembrane region" description="Helical" evidence="8">
    <location>
        <begin position="456"/>
        <end position="486"/>
    </location>
</feature>
<evidence type="ECO:0000256" key="2">
    <source>
        <dbReference type="ARBA" id="ARBA00010942"/>
    </source>
</evidence>
<feature type="transmembrane region" description="Helical" evidence="8">
    <location>
        <begin position="413"/>
        <end position="436"/>
    </location>
</feature>
<dbReference type="GO" id="GO:0042910">
    <property type="term" value="F:xenobiotic transmembrane transporter activity"/>
    <property type="evidence" value="ECO:0007669"/>
    <property type="project" value="TreeGrafter"/>
</dbReference>
<dbReference type="GO" id="GO:0005886">
    <property type="term" value="C:plasma membrane"/>
    <property type="evidence" value="ECO:0007669"/>
    <property type="project" value="UniProtKB-SubCell"/>
</dbReference>
<keyword evidence="6 8" id="KW-1133">Transmembrane helix</keyword>
<proteinExistence type="inferred from homology"/>
<evidence type="ECO:0000256" key="1">
    <source>
        <dbReference type="ARBA" id="ARBA00004651"/>
    </source>
</evidence>
<dbReference type="Gene3D" id="3.30.70.1430">
    <property type="entry name" value="Multidrug efflux transporter AcrB pore domain"/>
    <property type="match status" value="2"/>
</dbReference>
<dbReference type="InterPro" id="IPR001036">
    <property type="entry name" value="Acrflvin-R"/>
</dbReference>
<dbReference type="SUPFAM" id="SSF82866">
    <property type="entry name" value="Multidrug efflux transporter AcrB transmembrane domain"/>
    <property type="match status" value="2"/>
</dbReference>
<dbReference type="InterPro" id="IPR004763">
    <property type="entry name" value="CusA-like"/>
</dbReference>
<reference evidence="9 10" key="1">
    <citation type="submission" date="2015-04" db="EMBL/GenBank/DDBJ databases">
        <title>Genome sequence of aromatic hydrocarbons-degrading Sphingobium chungbukense DJ77.</title>
        <authorList>
            <person name="Kim Y.-C."/>
            <person name="Chae J.-C."/>
        </authorList>
    </citation>
    <scope>NUCLEOTIDE SEQUENCE [LARGE SCALE GENOMIC DNA]</scope>
    <source>
        <strain evidence="9 10">DJ77</strain>
    </source>
</reference>
<feature type="transmembrane region" description="Helical" evidence="8">
    <location>
        <begin position="552"/>
        <end position="573"/>
    </location>
</feature>
<dbReference type="InterPro" id="IPR027463">
    <property type="entry name" value="AcrB_DN_DC_subdom"/>
</dbReference>
<feature type="transmembrane region" description="Helical" evidence="8">
    <location>
        <begin position="995"/>
        <end position="1015"/>
    </location>
</feature>
<feature type="transmembrane region" description="Helical" evidence="8">
    <location>
        <begin position="924"/>
        <end position="943"/>
    </location>
</feature>
<keyword evidence="4" id="KW-1003">Cell membrane</keyword>
<comment type="similarity">
    <text evidence="2">Belongs to the resistance-nodulation-cell division (RND) (TC 2.A.6) family.</text>
</comment>
<dbReference type="PANTHER" id="PTHR32063:SF24">
    <property type="entry name" value="CATION EFFLUX SYSTEM (ACRB_ACRD_ACRF FAMILY)"/>
    <property type="match status" value="1"/>
</dbReference>
<evidence type="ECO:0000256" key="5">
    <source>
        <dbReference type="ARBA" id="ARBA00022692"/>
    </source>
</evidence>
<dbReference type="Proteomes" id="UP000033874">
    <property type="component" value="Unassembled WGS sequence"/>
</dbReference>
<dbReference type="RefSeq" id="WP_016744736.1">
    <property type="nucleotide sequence ID" value="NZ_LBIC01000011.1"/>
</dbReference>
<keyword evidence="7 8" id="KW-0472">Membrane</keyword>
<feature type="transmembrane region" description="Helical" evidence="8">
    <location>
        <begin position="900"/>
        <end position="917"/>
    </location>
</feature>
<sequence>MTTETATHKHTPLLERPPLLEKIVASAIRFRWAVLVVVALLCGIGVWAFQRLPIDATPDITNVQVQINSEATGFSPLEAEQRVTFPVETAIAGLPGLQYTRSISRYGLSQVTAVFEDGTNIYFARQLINERLQTARDQLPDGVAPEMGPIATGLGEIFMYTLEAAPNARKPDGSRYTPEDLRTLQDWVIRPQLRNTPGVTEVNSIGGYERQYHVTPLPDRLSAYGLTLNDVVEALGRNNANVGAGYVERYGEQYLVRVPGQASGIDDLKSIIVTNRGGIPIRVADVADVGMGEELRTGAATENGQEVVLGTVFMLAGENSRIVARAAAARLEEAARALPAGVKAVPIYDRTDLVERAIWTVEKNLLEGALLVIVVLFLLLGNIRAALITAAVIPITMLMTITGMVRAGVSGNLMSLGALDFGLIVDGAVIIVENCLRRFGEAQHQLGRLLKREERFALAASATSEVIRPSLFGMLIIALVYVPIFALTGVEGKMFHPMAITVVMALTFALILSLSFVPAAVALFVTGKVEEKESRLMGWARKVYAPALDAALRLRVAFVAGAVALVAIAGFAATRMGSEFVPNLDEGDIALHALRIPGTSLSQAIQMQTTLEARLKRFPEVERIVAKIGTAEVATDPMPPSVADTFIMLKDRSEWPDPRKPKAELVREMQEAAATIPGNNYEFTQPIQMRFNELLSGVRADVAIKVFGDDLDQLLEIGQAVEGVVSGIEGAQDVSVEQVTGLPVLQITPDRAALARLGLNIGDIQEVVAVSIGGREAGRIFEGDRRFPVIVRLPEDIRSKADEIGRLRIPLAGNGANPRGFVPLADVAKVEVVIGPNQISREDGKRRVVVTANVRGRDLGSFIEELQQKVDAEVEVPSGYWVSYGGTFEQLISAAERLRLVVPAALLLIFGLLYGLFRSARDSAIVFSGVPLALTGGVAALLIRGMPLSISAGVGFIALSGVAVLNGVVMLSFIRQLRASGNGLEDAIREGALTRLRPVLMTALVASLGFVPMAFNVGAGAEVQRPLATVVIGGIISSTLLTLLVLPALYRLVHGRRAEPETRTPPDMAPAIN</sequence>
<dbReference type="PATRIC" id="fig|56193.3.peg.4456"/>
<dbReference type="Gene3D" id="3.30.2090.10">
    <property type="entry name" value="Multidrug efflux transporter AcrB TolC docking domain, DN and DC subdomains"/>
    <property type="match status" value="2"/>
</dbReference>
<keyword evidence="3" id="KW-0813">Transport</keyword>
<dbReference type="Gene3D" id="3.30.70.1320">
    <property type="entry name" value="Multidrug efflux transporter AcrB pore domain like"/>
    <property type="match status" value="1"/>
</dbReference>
<keyword evidence="10" id="KW-1185">Reference proteome</keyword>
<protein>
    <submittedName>
        <fullName evidence="9">Cation transporter</fullName>
    </submittedName>
</protein>
<evidence type="ECO:0000256" key="6">
    <source>
        <dbReference type="ARBA" id="ARBA00022989"/>
    </source>
</evidence>
<feature type="transmembrane region" description="Helical" evidence="8">
    <location>
        <begin position="369"/>
        <end position="393"/>
    </location>
</feature>
<dbReference type="AlphaFoldDB" id="A0A0M3AJU1"/>
<evidence type="ECO:0000256" key="7">
    <source>
        <dbReference type="ARBA" id="ARBA00023136"/>
    </source>
</evidence>
<evidence type="ECO:0000256" key="3">
    <source>
        <dbReference type="ARBA" id="ARBA00022448"/>
    </source>
</evidence>
<dbReference type="EMBL" id="LBIC01000011">
    <property type="protein sequence ID" value="KKW90223.1"/>
    <property type="molecule type" value="Genomic_DNA"/>
</dbReference>
<feature type="transmembrane region" description="Helical" evidence="8">
    <location>
        <begin position="498"/>
        <end position="525"/>
    </location>
</feature>
<comment type="subcellular location">
    <subcellularLocation>
        <location evidence="1">Cell membrane</location>
        <topology evidence="1">Multi-pass membrane protein</topology>
    </subcellularLocation>
</comment>
<gene>
    <name evidence="9" type="ORF">YP76_21190</name>
</gene>
<dbReference type="SUPFAM" id="SSF82714">
    <property type="entry name" value="Multidrug efflux transporter AcrB TolC docking domain, DN and DC subdomains"/>
    <property type="match status" value="2"/>
</dbReference>
<evidence type="ECO:0000313" key="10">
    <source>
        <dbReference type="Proteomes" id="UP000033874"/>
    </source>
</evidence>
<dbReference type="Pfam" id="PF00873">
    <property type="entry name" value="ACR_tran"/>
    <property type="match status" value="1"/>
</dbReference>
<keyword evidence="5 8" id="KW-0812">Transmembrane</keyword>
<feature type="transmembrane region" description="Helical" evidence="8">
    <location>
        <begin position="1027"/>
        <end position="1050"/>
    </location>
</feature>
<feature type="transmembrane region" description="Helical" evidence="8">
    <location>
        <begin position="30"/>
        <end position="49"/>
    </location>
</feature>
<dbReference type="Gene3D" id="1.20.1640.10">
    <property type="entry name" value="Multidrug efflux transporter AcrB transmembrane domain"/>
    <property type="match status" value="2"/>
</dbReference>
<evidence type="ECO:0000313" key="9">
    <source>
        <dbReference type="EMBL" id="KKW90223.1"/>
    </source>
</evidence>
<feature type="transmembrane region" description="Helical" evidence="8">
    <location>
        <begin position="949"/>
        <end position="974"/>
    </location>
</feature>
<organism evidence="9 10">
    <name type="scientific">Sphingobium chungbukense</name>
    <dbReference type="NCBI Taxonomy" id="56193"/>
    <lineage>
        <taxon>Bacteria</taxon>
        <taxon>Pseudomonadati</taxon>
        <taxon>Pseudomonadota</taxon>
        <taxon>Alphaproteobacteria</taxon>
        <taxon>Sphingomonadales</taxon>
        <taxon>Sphingomonadaceae</taxon>
        <taxon>Sphingobium</taxon>
    </lineage>
</organism>
<dbReference type="STRING" id="56193.YP76_21190"/>
<dbReference type="GO" id="GO:0008324">
    <property type="term" value="F:monoatomic cation transmembrane transporter activity"/>
    <property type="evidence" value="ECO:0007669"/>
    <property type="project" value="InterPro"/>
</dbReference>
<evidence type="ECO:0000256" key="8">
    <source>
        <dbReference type="SAM" id="Phobius"/>
    </source>
</evidence>
<dbReference type="Gene3D" id="3.30.70.1440">
    <property type="entry name" value="Multidrug efflux transporter AcrB pore domain"/>
    <property type="match status" value="1"/>
</dbReference>
<dbReference type="SUPFAM" id="SSF82693">
    <property type="entry name" value="Multidrug efflux transporter AcrB pore domain, PN1, PN2, PC1 and PC2 subdomains"/>
    <property type="match status" value="3"/>
</dbReference>
<dbReference type="PANTHER" id="PTHR32063">
    <property type="match status" value="1"/>
</dbReference>
<evidence type="ECO:0000256" key="4">
    <source>
        <dbReference type="ARBA" id="ARBA00022475"/>
    </source>
</evidence>
<accession>A0A0M3AJU1</accession>
<dbReference type="NCBIfam" id="TIGR00914">
    <property type="entry name" value="2A0601"/>
    <property type="match status" value="1"/>
</dbReference>